<evidence type="ECO:0000313" key="1">
    <source>
        <dbReference type="EMBL" id="OAQ22418.1"/>
    </source>
</evidence>
<evidence type="ECO:0000313" key="2">
    <source>
        <dbReference type="Proteomes" id="UP000078512"/>
    </source>
</evidence>
<reference evidence="1 2" key="1">
    <citation type="submission" date="2016-05" db="EMBL/GenBank/DDBJ databases">
        <title>Genome sequencing reveals origins of a unique bacterial endosymbiosis in the earliest lineages of terrestrial Fungi.</title>
        <authorList>
            <consortium name="DOE Joint Genome Institute"/>
            <person name="Uehling J."/>
            <person name="Gryganskyi A."/>
            <person name="Hameed K."/>
            <person name="Tschaplinski T."/>
            <person name="Misztal P."/>
            <person name="Wu S."/>
            <person name="Desiro A."/>
            <person name="Vande Pol N."/>
            <person name="Du Z.-Y."/>
            <person name="Zienkiewicz A."/>
            <person name="Zienkiewicz K."/>
            <person name="Morin E."/>
            <person name="Tisserant E."/>
            <person name="Splivallo R."/>
            <person name="Hainaut M."/>
            <person name="Henrissat B."/>
            <person name="Ohm R."/>
            <person name="Kuo A."/>
            <person name="Yan J."/>
            <person name="Lipzen A."/>
            <person name="Nolan M."/>
            <person name="Labutti K."/>
            <person name="Barry K."/>
            <person name="Goldstein A."/>
            <person name="Labbe J."/>
            <person name="Schadt C."/>
            <person name="Tuskan G."/>
            <person name="Grigoriev I."/>
            <person name="Martin F."/>
            <person name="Vilgalys R."/>
            <person name="Bonito G."/>
        </authorList>
    </citation>
    <scope>NUCLEOTIDE SEQUENCE [LARGE SCALE GENOMIC DNA]</scope>
    <source>
        <strain evidence="1 2">AG-77</strain>
    </source>
</reference>
<dbReference type="EMBL" id="KV442168">
    <property type="protein sequence ID" value="OAQ22418.1"/>
    <property type="molecule type" value="Genomic_DNA"/>
</dbReference>
<accession>A0A197JBL9</accession>
<dbReference type="Proteomes" id="UP000078512">
    <property type="component" value="Unassembled WGS sequence"/>
</dbReference>
<proteinExistence type="predicted"/>
<protein>
    <submittedName>
        <fullName evidence="1">Uncharacterized protein</fullName>
    </submittedName>
</protein>
<gene>
    <name evidence="1" type="ORF">K457DRAFT_143559</name>
</gene>
<name>A0A197JBL9_9FUNG</name>
<keyword evidence="2" id="KW-1185">Reference proteome</keyword>
<sequence length="60" mass="6430">MGSATSKSPLNPVATLDSNLAEGCCSSLWDPVHFFDRIAPKESSDHEFLSLAADRDYAAS</sequence>
<dbReference type="AlphaFoldDB" id="A0A197JBL9"/>
<organism evidence="1 2">
    <name type="scientific">Linnemannia elongata AG-77</name>
    <dbReference type="NCBI Taxonomy" id="1314771"/>
    <lineage>
        <taxon>Eukaryota</taxon>
        <taxon>Fungi</taxon>
        <taxon>Fungi incertae sedis</taxon>
        <taxon>Mucoromycota</taxon>
        <taxon>Mortierellomycotina</taxon>
        <taxon>Mortierellomycetes</taxon>
        <taxon>Mortierellales</taxon>
        <taxon>Mortierellaceae</taxon>
        <taxon>Linnemannia</taxon>
    </lineage>
</organism>